<dbReference type="AlphaFoldDB" id="A0A072NPU3"/>
<evidence type="ECO:0000259" key="6">
    <source>
        <dbReference type="Pfam" id="PF00082"/>
    </source>
</evidence>
<dbReference type="RefSeq" id="WP_081847043.1">
    <property type="nucleotide sequence ID" value="NZ_JJRY01000003.1"/>
</dbReference>
<feature type="active site" description="Charge relay system" evidence="5">
    <location>
        <position position="30"/>
    </location>
</feature>
<dbReference type="Pfam" id="PF00082">
    <property type="entry name" value="Peptidase_S8"/>
    <property type="match status" value="1"/>
</dbReference>
<protein>
    <submittedName>
        <fullName evidence="7">Subtilisin-like serine protease</fullName>
    </submittedName>
</protein>
<dbReference type="PANTHER" id="PTHR43806:SF11">
    <property type="entry name" value="CEREVISIN-RELATED"/>
    <property type="match status" value="1"/>
</dbReference>
<dbReference type="InterPro" id="IPR000209">
    <property type="entry name" value="Peptidase_S8/S53_dom"/>
</dbReference>
<dbReference type="PANTHER" id="PTHR43806">
    <property type="entry name" value="PEPTIDASE S8"/>
    <property type="match status" value="1"/>
</dbReference>
<evidence type="ECO:0000256" key="4">
    <source>
        <dbReference type="ARBA" id="ARBA00022825"/>
    </source>
</evidence>
<evidence type="ECO:0000256" key="2">
    <source>
        <dbReference type="ARBA" id="ARBA00022670"/>
    </source>
</evidence>
<dbReference type="InterPro" id="IPR050131">
    <property type="entry name" value="Peptidase_S8_subtilisin-like"/>
</dbReference>
<dbReference type="InterPro" id="IPR015500">
    <property type="entry name" value="Peptidase_S8_subtilisin-rel"/>
</dbReference>
<evidence type="ECO:0000256" key="3">
    <source>
        <dbReference type="ARBA" id="ARBA00022801"/>
    </source>
</evidence>
<keyword evidence="3 5" id="KW-0378">Hydrolase</keyword>
<sequence length="243" mass="27188">MTDANIIKPINVHKINTSYTGKGVMVAVIDSGINPYHSHVNGVEGGIQIRVNREQYIEYHHDYRDRLGHGTAVAAAIRGVAKEADLYGVKIFDDKLTTYPSVLAEAIEWSIENHVQIIHLSLGLTQDHAGVKDACKAAIENNITIVAAMDRERGMIYPGSYPDVFHVQSGEVGRNEWAFHEDGSFIACGFPRELQGPTQLYNIHGHSFAAAHFTAYLALLLEEHPEWTCRQLWAYVETLRSYE</sequence>
<dbReference type="PATRIC" id="fig|1348973.3.peg.1001"/>
<dbReference type="PROSITE" id="PS00136">
    <property type="entry name" value="SUBTILASE_ASP"/>
    <property type="match status" value="1"/>
</dbReference>
<gene>
    <name evidence="7" type="ORF">M670_01028</name>
</gene>
<evidence type="ECO:0000256" key="1">
    <source>
        <dbReference type="ARBA" id="ARBA00011073"/>
    </source>
</evidence>
<name>A0A072NPU3_SCHAZ</name>
<feature type="active site" description="Charge relay system" evidence="5">
    <location>
        <position position="207"/>
    </location>
</feature>
<evidence type="ECO:0000313" key="8">
    <source>
        <dbReference type="Proteomes" id="UP000027936"/>
    </source>
</evidence>
<dbReference type="PROSITE" id="PS51892">
    <property type="entry name" value="SUBTILASE"/>
    <property type="match status" value="1"/>
</dbReference>
<dbReference type="GO" id="GO:0004252">
    <property type="term" value="F:serine-type endopeptidase activity"/>
    <property type="evidence" value="ECO:0007669"/>
    <property type="project" value="UniProtKB-UniRule"/>
</dbReference>
<accession>A0A072NPU3</accession>
<dbReference type="OrthoDB" id="184152at2"/>
<keyword evidence="4 5" id="KW-0720">Serine protease</keyword>
<dbReference type="Proteomes" id="UP000027936">
    <property type="component" value="Unassembled WGS sequence"/>
</dbReference>
<dbReference type="Gene3D" id="3.40.50.200">
    <property type="entry name" value="Peptidase S8/S53 domain"/>
    <property type="match status" value="1"/>
</dbReference>
<comment type="caution">
    <text evidence="7">The sequence shown here is derived from an EMBL/GenBank/DDBJ whole genome shotgun (WGS) entry which is preliminary data.</text>
</comment>
<evidence type="ECO:0000256" key="5">
    <source>
        <dbReference type="PROSITE-ProRule" id="PRU01240"/>
    </source>
</evidence>
<dbReference type="InterPro" id="IPR036852">
    <property type="entry name" value="Peptidase_S8/S53_dom_sf"/>
</dbReference>
<keyword evidence="2 5" id="KW-0645">Protease</keyword>
<dbReference type="EMBL" id="JJRY01000003">
    <property type="protein sequence ID" value="KEF39267.1"/>
    <property type="molecule type" value="Genomic_DNA"/>
</dbReference>
<proteinExistence type="inferred from homology"/>
<dbReference type="GO" id="GO:0006508">
    <property type="term" value="P:proteolysis"/>
    <property type="evidence" value="ECO:0007669"/>
    <property type="project" value="UniProtKB-KW"/>
</dbReference>
<organism evidence="7 8">
    <name type="scientific">Schinkia azotoformans MEV2011</name>
    <dbReference type="NCBI Taxonomy" id="1348973"/>
    <lineage>
        <taxon>Bacteria</taxon>
        <taxon>Bacillati</taxon>
        <taxon>Bacillota</taxon>
        <taxon>Bacilli</taxon>
        <taxon>Bacillales</taxon>
        <taxon>Bacillaceae</taxon>
        <taxon>Calidifontibacillus/Schinkia group</taxon>
        <taxon>Schinkia</taxon>
    </lineage>
</organism>
<comment type="similarity">
    <text evidence="1 5">Belongs to the peptidase S8 family.</text>
</comment>
<feature type="domain" description="Peptidase S8/S53" evidence="6">
    <location>
        <begin position="21"/>
        <end position="235"/>
    </location>
</feature>
<evidence type="ECO:0000313" key="7">
    <source>
        <dbReference type="EMBL" id="KEF39267.1"/>
    </source>
</evidence>
<dbReference type="InterPro" id="IPR023827">
    <property type="entry name" value="Peptidase_S8_Asp-AS"/>
</dbReference>
<dbReference type="PRINTS" id="PR00723">
    <property type="entry name" value="SUBTILISIN"/>
</dbReference>
<feature type="active site" description="Charge relay system" evidence="5">
    <location>
        <position position="69"/>
    </location>
</feature>
<reference evidence="7 8" key="1">
    <citation type="submission" date="2014-04" db="EMBL/GenBank/DDBJ databases">
        <title>Draft genome sequence of Bacillus azotoformans MEV2011, a (co-) denitrifying strain unable to grow in the presence of oxygen.</title>
        <authorList>
            <person name="Nielsen M."/>
            <person name="Schreiber L."/>
            <person name="Finster K."/>
            <person name="Schramm A."/>
        </authorList>
    </citation>
    <scope>NUCLEOTIDE SEQUENCE [LARGE SCALE GENOMIC DNA]</scope>
    <source>
        <strain evidence="7 8">MEV2011</strain>
    </source>
</reference>
<dbReference type="SUPFAM" id="SSF52743">
    <property type="entry name" value="Subtilisin-like"/>
    <property type="match status" value="1"/>
</dbReference>